<dbReference type="CDD" id="cd04301">
    <property type="entry name" value="NAT_SF"/>
    <property type="match status" value="1"/>
</dbReference>
<protein>
    <submittedName>
        <fullName evidence="4">GNAT superfamily N-acetyltransferase</fullName>
    </submittedName>
</protein>
<reference evidence="4 5" key="1">
    <citation type="submission" date="2023-07" db="EMBL/GenBank/DDBJ databases">
        <title>Genomic Encyclopedia of Type Strains, Phase IV (KMG-IV): sequencing the most valuable type-strain genomes for metagenomic binning, comparative biology and taxonomic classification.</title>
        <authorList>
            <person name="Goeker M."/>
        </authorList>
    </citation>
    <scope>NUCLEOTIDE SEQUENCE [LARGE SCALE GENOMIC DNA]</scope>
    <source>
        <strain evidence="4 5">DSM 1112</strain>
    </source>
</reference>
<dbReference type="Gene3D" id="3.40.630.30">
    <property type="match status" value="1"/>
</dbReference>
<proteinExistence type="predicted"/>
<sequence>MTLSIRQAMRADVPVILNFIRELAVYEKAGHEVEATEATEASLEEALFGPDSVTKAAICERDGVAAGFACWFLSFSTWQARNGLYLEDLYVTTEHRGSGAGKALLRHLAKIAIDTGCGRFEWSVLDWNEPAIRIYEAIGAEPMSEWTRYRLSGQALATFAAG</sequence>
<evidence type="ECO:0000313" key="4">
    <source>
        <dbReference type="EMBL" id="MDQ0319317.1"/>
    </source>
</evidence>
<keyword evidence="1" id="KW-0808">Transferase</keyword>
<feature type="domain" description="N-acetyltransferase" evidence="3">
    <location>
        <begin position="3"/>
        <end position="161"/>
    </location>
</feature>
<dbReference type="SUPFAM" id="SSF55729">
    <property type="entry name" value="Acyl-CoA N-acyltransferases (Nat)"/>
    <property type="match status" value="1"/>
</dbReference>
<keyword evidence="5" id="KW-1185">Reference proteome</keyword>
<dbReference type="RefSeq" id="WP_307228106.1">
    <property type="nucleotide sequence ID" value="NZ_JAUSVF010000001.1"/>
</dbReference>
<dbReference type="InterPro" id="IPR016181">
    <property type="entry name" value="Acyl_CoA_acyltransferase"/>
</dbReference>
<dbReference type="PANTHER" id="PTHR10545">
    <property type="entry name" value="DIAMINE N-ACETYLTRANSFERASE"/>
    <property type="match status" value="1"/>
</dbReference>
<evidence type="ECO:0000313" key="5">
    <source>
        <dbReference type="Proteomes" id="UP001230207"/>
    </source>
</evidence>
<gene>
    <name evidence="4" type="ORF">QO002_001455</name>
</gene>
<evidence type="ECO:0000256" key="1">
    <source>
        <dbReference type="ARBA" id="ARBA00022679"/>
    </source>
</evidence>
<accession>A0ABU0BM50</accession>
<dbReference type="PROSITE" id="PS51186">
    <property type="entry name" value="GNAT"/>
    <property type="match status" value="1"/>
</dbReference>
<dbReference type="InterPro" id="IPR051016">
    <property type="entry name" value="Diverse_Substrate_AcTransf"/>
</dbReference>
<evidence type="ECO:0000259" key="3">
    <source>
        <dbReference type="PROSITE" id="PS51186"/>
    </source>
</evidence>
<evidence type="ECO:0000256" key="2">
    <source>
        <dbReference type="ARBA" id="ARBA00023315"/>
    </source>
</evidence>
<dbReference type="InterPro" id="IPR000182">
    <property type="entry name" value="GNAT_dom"/>
</dbReference>
<dbReference type="Pfam" id="PF00583">
    <property type="entry name" value="Acetyltransf_1"/>
    <property type="match status" value="1"/>
</dbReference>
<organism evidence="4 5">
    <name type="scientific">Pararhizobium capsulatum DSM 1112</name>
    <dbReference type="NCBI Taxonomy" id="1121113"/>
    <lineage>
        <taxon>Bacteria</taxon>
        <taxon>Pseudomonadati</taxon>
        <taxon>Pseudomonadota</taxon>
        <taxon>Alphaproteobacteria</taxon>
        <taxon>Hyphomicrobiales</taxon>
        <taxon>Rhizobiaceae</taxon>
        <taxon>Rhizobium/Agrobacterium group</taxon>
        <taxon>Pararhizobium</taxon>
    </lineage>
</organism>
<comment type="caution">
    <text evidence="4">The sequence shown here is derived from an EMBL/GenBank/DDBJ whole genome shotgun (WGS) entry which is preliminary data.</text>
</comment>
<keyword evidence="2" id="KW-0012">Acyltransferase</keyword>
<dbReference type="Proteomes" id="UP001230207">
    <property type="component" value="Unassembled WGS sequence"/>
</dbReference>
<dbReference type="PANTHER" id="PTHR10545:SF29">
    <property type="entry name" value="GH14572P-RELATED"/>
    <property type="match status" value="1"/>
</dbReference>
<name>A0ABU0BM50_9HYPH</name>
<dbReference type="EMBL" id="JAUSVF010000001">
    <property type="protein sequence ID" value="MDQ0319317.1"/>
    <property type="molecule type" value="Genomic_DNA"/>
</dbReference>